<dbReference type="Gene3D" id="2.130.10.10">
    <property type="entry name" value="YVTN repeat-like/Quinoprotein amine dehydrogenase"/>
    <property type="match status" value="3"/>
</dbReference>
<sequence>MLSVIRTDVTSVKFFGNYILAGIGSWLHVFSDNSNVLKDKVQVLTGQKIYGIVPLDSLGKILVFGGKQLELVVYDSLKDVFTCSCNPIVTDDWIHSVIWISNIEVAVLTAHNVVEEWSLETRLLQKRKLCKGNSILYSGLLVPLQDGLLVFSGTVFSDILISCAEEEPLYHLKGHKGVIFSISCQLKSSTIVSTSDDRSVRIWGVQSTSTGTYITTDFWRNLKNINCLHELYGHGARVMRNCIINDYIISVGEDSGICYWDRHGNLLRKVKSHTNACIWSVDASDNYIVTGGGDGAVILHPLSILNECNKAPSTYNFGVKLPKKIVFTAKQNIVVMTEMGEIIYYDVSSNTKSEFKLHHETKYKLLSLSACKQLIAVVDMCGKFDIFFEDCKESYLGNIVDTQLHICKVMSMHWTGNRHIVLCTDMGEITVLTAGCMEVHIFAKFSLPYCKERWLTAVAINGDKIIAGDRCGNLHVFVRGQSQPIKTFKNIHGRYGPTSIYFKNKNSIITTDRRGTLKYFSLYEHQSSRDLDFQWIEKFVDKNYNYVCGFQERIFVVFDIVNNRRILEVQCGGGHRSWDVVHFIQKRGDHFNECITFMYIKEGNIYSQTYQLNKIAPKIIINGTHSKEVNCLKSYKCSLATSLTYFISGGEDTTLRITSLNPQNTLKDELVFRHLSSVRTLKFVELNDHSLLLVSAGGRAQICIKKITFQKCDDVMDIFAQELLNYMIKGTDRDRIESKRKGLLNDFDPETRVMDLEISSLDNEEFFIYAGCSDGKLRVYKYKLSGNILDFVEYDQVGFCILRTKMLDMATEKLLINCTTNNLKIANISNKGYVNLNCHKSGINSLAIKVISDSTFLMATGGDDNAVSLRKVSFGHSQEDESWISNASHCSQVTGVILIDNLLVSASIDQRVTVFEWTLDGGLQCEFKLQVFTDIADVQGIELLSSHKNSLTVCVFGKGMEVMSIPRPSLK</sequence>
<dbReference type="InterPro" id="IPR011047">
    <property type="entry name" value="Quinoprotein_ADH-like_sf"/>
</dbReference>
<name>A0AAV1J141_9NEOP</name>
<dbReference type="Pfam" id="PF00400">
    <property type="entry name" value="WD40"/>
    <property type="match status" value="3"/>
</dbReference>
<evidence type="ECO:0000256" key="6">
    <source>
        <dbReference type="ARBA" id="ARBA00038255"/>
    </source>
</evidence>
<dbReference type="PANTHER" id="PTHR14344:SF3">
    <property type="entry name" value="WD REPEAT-CONTAINING PROTEIN 6"/>
    <property type="match status" value="1"/>
</dbReference>
<dbReference type="InterPro" id="IPR036322">
    <property type="entry name" value="WD40_repeat_dom_sf"/>
</dbReference>
<evidence type="ECO:0000256" key="7">
    <source>
        <dbReference type="ARBA" id="ARBA00040154"/>
    </source>
</evidence>
<keyword evidence="10" id="KW-1185">Reference proteome</keyword>
<feature type="repeat" description="WD" evidence="8">
    <location>
        <begin position="172"/>
        <end position="213"/>
    </location>
</feature>
<keyword evidence="5" id="KW-0677">Repeat</keyword>
<dbReference type="SUPFAM" id="SSF50978">
    <property type="entry name" value="WD40 repeat-like"/>
    <property type="match status" value="2"/>
</dbReference>
<keyword evidence="4" id="KW-0819">tRNA processing</keyword>
<evidence type="ECO:0000256" key="5">
    <source>
        <dbReference type="ARBA" id="ARBA00022737"/>
    </source>
</evidence>
<dbReference type="PROSITE" id="PS50294">
    <property type="entry name" value="WD_REPEATS_REGION"/>
    <property type="match status" value="1"/>
</dbReference>
<gene>
    <name evidence="9" type="ORF">LNINA_LOCUS1883</name>
</gene>
<evidence type="ECO:0000256" key="1">
    <source>
        <dbReference type="ARBA" id="ARBA00004496"/>
    </source>
</evidence>
<dbReference type="SUPFAM" id="SSF50998">
    <property type="entry name" value="Quinoprotein alcohol dehydrogenase-like"/>
    <property type="match status" value="1"/>
</dbReference>
<comment type="subcellular location">
    <subcellularLocation>
        <location evidence="1">Cytoplasm</location>
    </subcellularLocation>
</comment>
<dbReference type="AlphaFoldDB" id="A0AAV1J141"/>
<comment type="similarity">
    <text evidence="6">Belongs to the WD repeat WDR6 family.</text>
</comment>
<evidence type="ECO:0000313" key="10">
    <source>
        <dbReference type="Proteomes" id="UP001497472"/>
    </source>
</evidence>
<keyword evidence="2" id="KW-0963">Cytoplasm</keyword>
<dbReference type="EMBL" id="CAVLEF010000003">
    <property type="protein sequence ID" value="CAK1541937.1"/>
    <property type="molecule type" value="Genomic_DNA"/>
</dbReference>
<accession>A0AAV1J141</accession>
<dbReference type="PANTHER" id="PTHR14344">
    <property type="entry name" value="WD REPEAT PROTEIN"/>
    <property type="match status" value="1"/>
</dbReference>
<proteinExistence type="inferred from homology"/>
<dbReference type="Proteomes" id="UP001497472">
    <property type="component" value="Unassembled WGS sequence"/>
</dbReference>
<dbReference type="GO" id="GO:0030488">
    <property type="term" value="P:tRNA methylation"/>
    <property type="evidence" value="ECO:0007669"/>
    <property type="project" value="TreeGrafter"/>
</dbReference>
<dbReference type="InterPro" id="IPR015943">
    <property type="entry name" value="WD40/YVTN_repeat-like_dom_sf"/>
</dbReference>
<evidence type="ECO:0000256" key="3">
    <source>
        <dbReference type="ARBA" id="ARBA00022574"/>
    </source>
</evidence>
<comment type="caution">
    <text evidence="9">The sequence shown here is derived from an EMBL/GenBank/DDBJ whole genome shotgun (WGS) entry which is preliminary data.</text>
</comment>
<organism evidence="9 10">
    <name type="scientific">Leptosia nina</name>
    <dbReference type="NCBI Taxonomy" id="320188"/>
    <lineage>
        <taxon>Eukaryota</taxon>
        <taxon>Metazoa</taxon>
        <taxon>Ecdysozoa</taxon>
        <taxon>Arthropoda</taxon>
        <taxon>Hexapoda</taxon>
        <taxon>Insecta</taxon>
        <taxon>Pterygota</taxon>
        <taxon>Neoptera</taxon>
        <taxon>Endopterygota</taxon>
        <taxon>Lepidoptera</taxon>
        <taxon>Glossata</taxon>
        <taxon>Ditrysia</taxon>
        <taxon>Papilionoidea</taxon>
        <taxon>Pieridae</taxon>
        <taxon>Pierinae</taxon>
        <taxon>Leptosia</taxon>
    </lineage>
</organism>
<dbReference type="InterPro" id="IPR001680">
    <property type="entry name" value="WD40_rpt"/>
</dbReference>
<protein>
    <recommendedName>
        <fullName evidence="7">tRNA (34-2'-O)-methyltransferase regulator WDR6</fullName>
    </recommendedName>
</protein>
<evidence type="ECO:0000256" key="8">
    <source>
        <dbReference type="PROSITE-ProRule" id="PRU00221"/>
    </source>
</evidence>
<dbReference type="InterPro" id="IPR051973">
    <property type="entry name" value="tRNA_Anticodon_Mtase-Reg"/>
</dbReference>
<dbReference type="PROSITE" id="PS50082">
    <property type="entry name" value="WD_REPEATS_2"/>
    <property type="match status" value="1"/>
</dbReference>
<keyword evidence="3 8" id="KW-0853">WD repeat</keyword>
<dbReference type="SMART" id="SM00320">
    <property type="entry name" value="WD40"/>
    <property type="match status" value="8"/>
</dbReference>
<evidence type="ECO:0000256" key="2">
    <source>
        <dbReference type="ARBA" id="ARBA00022490"/>
    </source>
</evidence>
<evidence type="ECO:0000313" key="9">
    <source>
        <dbReference type="EMBL" id="CAK1541937.1"/>
    </source>
</evidence>
<dbReference type="GO" id="GO:0005737">
    <property type="term" value="C:cytoplasm"/>
    <property type="evidence" value="ECO:0007669"/>
    <property type="project" value="UniProtKB-SubCell"/>
</dbReference>
<evidence type="ECO:0000256" key="4">
    <source>
        <dbReference type="ARBA" id="ARBA00022694"/>
    </source>
</evidence>
<reference evidence="9 10" key="1">
    <citation type="submission" date="2023-11" db="EMBL/GenBank/DDBJ databases">
        <authorList>
            <person name="Okamura Y."/>
        </authorList>
    </citation>
    <scope>NUCLEOTIDE SEQUENCE [LARGE SCALE GENOMIC DNA]</scope>
</reference>